<keyword evidence="1" id="KW-0472">Membrane</keyword>
<keyword evidence="1" id="KW-0812">Transmembrane</keyword>
<dbReference type="InterPro" id="IPR024529">
    <property type="entry name" value="ECF_trnsprt_substrate-spec"/>
</dbReference>
<organism evidence="2 3">
    <name type="scientific">Garciella nitratireducens DSM 15102</name>
    <dbReference type="NCBI Taxonomy" id="1121911"/>
    <lineage>
        <taxon>Bacteria</taxon>
        <taxon>Bacillati</taxon>
        <taxon>Bacillota</taxon>
        <taxon>Clostridia</taxon>
        <taxon>Eubacteriales</taxon>
        <taxon>Eubacteriaceae</taxon>
        <taxon>Garciella</taxon>
    </lineage>
</organism>
<reference evidence="2 3" key="1">
    <citation type="submission" date="2017-02" db="EMBL/GenBank/DDBJ databases">
        <authorList>
            <person name="Peterson S.W."/>
        </authorList>
    </citation>
    <scope>NUCLEOTIDE SEQUENCE [LARGE SCALE GENOMIC DNA]</scope>
    <source>
        <strain evidence="2 3">DSM 15102</strain>
    </source>
</reference>
<dbReference type="AlphaFoldDB" id="A0A1T4N3R8"/>
<feature type="transmembrane region" description="Helical" evidence="1">
    <location>
        <begin position="150"/>
        <end position="171"/>
    </location>
</feature>
<evidence type="ECO:0000313" key="3">
    <source>
        <dbReference type="Proteomes" id="UP000196365"/>
    </source>
</evidence>
<evidence type="ECO:0008006" key="4">
    <source>
        <dbReference type="Google" id="ProtNLM"/>
    </source>
</evidence>
<dbReference type="GO" id="GO:0022857">
    <property type="term" value="F:transmembrane transporter activity"/>
    <property type="evidence" value="ECO:0007669"/>
    <property type="project" value="InterPro"/>
</dbReference>
<evidence type="ECO:0000256" key="1">
    <source>
        <dbReference type="SAM" id="Phobius"/>
    </source>
</evidence>
<keyword evidence="3" id="KW-1185">Reference proteome</keyword>
<feature type="transmembrane region" description="Helical" evidence="1">
    <location>
        <begin position="31"/>
        <end position="49"/>
    </location>
</feature>
<feature type="transmembrane region" description="Helical" evidence="1">
    <location>
        <begin position="110"/>
        <end position="130"/>
    </location>
</feature>
<dbReference type="Gene3D" id="1.10.1760.20">
    <property type="match status" value="1"/>
</dbReference>
<keyword evidence="1" id="KW-1133">Transmembrane helix</keyword>
<protein>
    <recommendedName>
        <fullName evidence="4">ECF transporter S component</fullName>
    </recommendedName>
</protein>
<dbReference type="OrthoDB" id="9809154at2"/>
<evidence type="ECO:0000313" key="2">
    <source>
        <dbReference type="EMBL" id="SJZ73893.1"/>
    </source>
</evidence>
<dbReference type="EMBL" id="FUWV01000009">
    <property type="protein sequence ID" value="SJZ73893.1"/>
    <property type="molecule type" value="Genomic_DNA"/>
</dbReference>
<gene>
    <name evidence="2" type="ORF">SAMN02745973_01547</name>
</gene>
<accession>A0A1T4N3R8</accession>
<dbReference type="Proteomes" id="UP000196365">
    <property type="component" value="Unassembled WGS sequence"/>
</dbReference>
<sequence length="176" mass="19262">MNIDTRKLVRASLLLAMGIIFQIIGRNIPQINQFLVGPIINCILILTAFICGKWLGAGVGILTPILAWLVGQLATPLAPFIPFIIIGNLLFVFLFSLFMEGELLKRSIGIFLGAIGKYVFLMFASRKLIYLLGLNFPPKVAKALSISMSIPQLITALIGGALALMIIELLIKRKIL</sequence>
<feature type="transmembrane region" description="Helical" evidence="1">
    <location>
        <begin position="80"/>
        <end position="98"/>
    </location>
</feature>
<proteinExistence type="predicted"/>
<name>A0A1T4N3R8_9FIRM</name>
<dbReference type="Pfam" id="PF12822">
    <property type="entry name" value="ECF_trnsprt"/>
    <property type="match status" value="1"/>
</dbReference>
<dbReference type="RefSeq" id="WP_087678958.1">
    <property type="nucleotide sequence ID" value="NZ_FUWV01000009.1"/>
</dbReference>